<dbReference type="InterPro" id="IPR006458">
    <property type="entry name" value="Ovate_C"/>
</dbReference>
<feature type="domain" description="OVATE" evidence="8">
    <location>
        <begin position="349"/>
        <end position="408"/>
    </location>
</feature>
<keyword evidence="2 6" id="KW-0678">Repressor</keyword>
<keyword evidence="10" id="KW-1185">Reference proteome</keyword>
<dbReference type="AlphaFoldDB" id="A0ABD1HWF4"/>
<feature type="compositionally biased region" description="Basic residues" evidence="7">
    <location>
        <begin position="163"/>
        <end position="176"/>
    </location>
</feature>
<keyword evidence="3 6" id="KW-0805">Transcription regulation</keyword>
<comment type="caution">
    <text evidence="9">The sequence shown here is derived from an EMBL/GenBank/DDBJ whole genome shotgun (WGS) entry which is preliminary data.</text>
</comment>
<organism evidence="9 10">
    <name type="scientific">Salvia divinorum</name>
    <name type="common">Maria pastora</name>
    <name type="synonym">Diviner's sage</name>
    <dbReference type="NCBI Taxonomy" id="28513"/>
    <lineage>
        <taxon>Eukaryota</taxon>
        <taxon>Viridiplantae</taxon>
        <taxon>Streptophyta</taxon>
        <taxon>Embryophyta</taxon>
        <taxon>Tracheophyta</taxon>
        <taxon>Spermatophyta</taxon>
        <taxon>Magnoliopsida</taxon>
        <taxon>eudicotyledons</taxon>
        <taxon>Gunneridae</taxon>
        <taxon>Pentapetalae</taxon>
        <taxon>asterids</taxon>
        <taxon>lamiids</taxon>
        <taxon>Lamiales</taxon>
        <taxon>Lamiaceae</taxon>
        <taxon>Nepetoideae</taxon>
        <taxon>Mentheae</taxon>
        <taxon>Salviinae</taxon>
        <taxon>Salvia</taxon>
        <taxon>Salvia subgen. Calosphace</taxon>
    </lineage>
</organism>
<feature type="compositionally biased region" description="Polar residues" evidence="7">
    <location>
        <begin position="218"/>
        <end position="236"/>
    </location>
</feature>
<evidence type="ECO:0000256" key="3">
    <source>
        <dbReference type="ARBA" id="ARBA00023015"/>
    </source>
</evidence>
<dbReference type="Pfam" id="PF04844">
    <property type="entry name" value="Ovate"/>
    <property type="match status" value="1"/>
</dbReference>
<evidence type="ECO:0000256" key="6">
    <source>
        <dbReference type="RuleBase" id="RU367028"/>
    </source>
</evidence>
<dbReference type="PROSITE" id="PS51754">
    <property type="entry name" value="OVATE"/>
    <property type="match status" value="1"/>
</dbReference>
<dbReference type="PANTHER" id="PTHR33057">
    <property type="entry name" value="TRANSCRIPTION REPRESSOR OFP7-RELATED"/>
    <property type="match status" value="1"/>
</dbReference>
<proteinExistence type="predicted"/>
<dbReference type="NCBIfam" id="TIGR01568">
    <property type="entry name" value="A_thal_3678"/>
    <property type="match status" value="1"/>
</dbReference>
<evidence type="ECO:0000313" key="10">
    <source>
        <dbReference type="Proteomes" id="UP001567538"/>
    </source>
</evidence>
<dbReference type="InterPro" id="IPR038933">
    <property type="entry name" value="Ovate"/>
</dbReference>
<evidence type="ECO:0000256" key="1">
    <source>
        <dbReference type="ARBA" id="ARBA00004123"/>
    </source>
</evidence>
<evidence type="ECO:0000256" key="4">
    <source>
        <dbReference type="ARBA" id="ARBA00023163"/>
    </source>
</evidence>
<feature type="region of interest" description="Disordered" evidence="7">
    <location>
        <begin position="158"/>
        <end position="263"/>
    </location>
</feature>
<accession>A0ABD1HWF4</accession>
<evidence type="ECO:0000256" key="7">
    <source>
        <dbReference type="SAM" id="MobiDB-lite"/>
    </source>
</evidence>
<dbReference type="EMBL" id="JBEAFC010000004">
    <property type="protein sequence ID" value="KAL1560360.1"/>
    <property type="molecule type" value="Genomic_DNA"/>
</dbReference>
<evidence type="ECO:0000256" key="2">
    <source>
        <dbReference type="ARBA" id="ARBA00022491"/>
    </source>
</evidence>
<evidence type="ECO:0000259" key="8">
    <source>
        <dbReference type="PROSITE" id="PS51754"/>
    </source>
</evidence>
<keyword evidence="5 6" id="KW-0539">Nucleus</keyword>
<reference evidence="9 10" key="1">
    <citation type="submission" date="2024-06" db="EMBL/GenBank/DDBJ databases">
        <title>A chromosome level genome sequence of Diviner's sage (Salvia divinorum).</title>
        <authorList>
            <person name="Ford S.A."/>
            <person name="Ro D.-K."/>
            <person name="Ness R.W."/>
            <person name="Phillips M.A."/>
        </authorList>
    </citation>
    <scope>NUCLEOTIDE SEQUENCE [LARGE SCALE GENOMIC DNA]</scope>
    <source>
        <strain evidence="9">SAF-2024a</strain>
        <tissue evidence="9">Leaf</tissue>
    </source>
</reference>
<sequence length="412" mass="47614">MKWGRKTSSPPSFGSSVITRVLPASWFSNFKQTGGSLNTGPGKKQQRGKLDFSTVNSSLPAGCRQARFYRLDDDAYWTLSFRKDRGVGGREGRRSSRINPLWYDSDDEFLVAVSGFREAQFPRKELETIPETDTIKMKQERCTDTILREKKRDRLKKENINVRRSRKLRGRVKRKNTKAELGTGLDEGENKSSNPEEEQVSPTQQQKADQVKEESHDSAVSNSRNHQNISFQTFGWSSDGEDYEEDRVSPDLDGKGSAETSERLSTLKCQNLEHKKIEEFKMKTEEFRKESAYISRRFRSRKVKQNHKNARGSRTECRSQAIVGMKSKKERESEEEAAERSAIYNSFAVVKSSFNPQQDFRDSMVEMIQEKGIGHRKELQELLACYLTLNSDRHHDLIINVFQQVWFELKLL</sequence>
<keyword evidence="4 6" id="KW-0804">Transcription</keyword>
<evidence type="ECO:0000256" key="5">
    <source>
        <dbReference type="ARBA" id="ARBA00023242"/>
    </source>
</evidence>
<protein>
    <recommendedName>
        <fullName evidence="6">Transcription repressor</fullName>
    </recommendedName>
    <alternativeName>
        <fullName evidence="6">Ovate family protein</fullName>
    </alternativeName>
</protein>
<gene>
    <name evidence="9" type="ORF">AAHA92_10577</name>
</gene>
<dbReference type="Proteomes" id="UP001567538">
    <property type="component" value="Unassembled WGS sequence"/>
</dbReference>
<comment type="subcellular location">
    <subcellularLocation>
        <location evidence="1 6">Nucleus</location>
    </subcellularLocation>
</comment>
<dbReference type="GO" id="GO:0045892">
    <property type="term" value="P:negative regulation of DNA-templated transcription"/>
    <property type="evidence" value="ECO:0007669"/>
    <property type="project" value="UniProtKB-UniRule"/>
</dbReference>
<feature type="compositionally biased region" description="Basic and acidic residues" evidence="7">
    <location>
        <begin position="246"/>
        <end position="262"/>
    </location>
</feature>
<name>A0ABD1HWF4_SALDI</name>
<dbReference type="GO" id="GO:0005634">
    <property type="term" value="C:nucleus"/>
    <property type="evidence" value="ECO:0007669"/>
    <property type="project" value="UniProtKB-SubCell"/>
</dbReference>
<dbReference type="PANTHER" id="PTHR33057:SF82">
    <property type="entry name" value="TRANSCRIPTION REPRESSOR OFP5"/>
    <property type="match status" value="1"/>
</dbReference>
<evidence type="ECO:0000313" key="9">
    <source>
        <dbReference type="EMBL" id="KAL1560360.1"/>
    </source>
</evidence>
<comment type="function">
    <text evidence="6">Transcriptional repressor that regulates multiple aspects of plant growth and development.</text>
</comment>